<dbReference type="STRING" id="1000565.METUNv1_01655"/>
<evidence type="ECO:0000313" key="9">
    <source>
        <dbReference type="Proteomes" id="UP000005019"/>
    </source>
</evidence>
<evidence type="ECO:0000313" key="8">
    <source>
        <dbReference type="EMBL" id="EGK71878.1"/>
    </source>
</evidence>
<dbReference type="GO" id="GO:0020037">
    <property type="term" value="F:heme binding"/>
    <property type="evidence" value="ECO:0007669"/>
    <property type="project" value="InterPro"/>
</dbReference>
<dbReference type="InterPro" id="IPR017972">
    <property type="entry name" value="Cyt_P450_CS"/>
</dbReference>
<dbReference type="EMBL" id="AFHG01000044">
    <property type="protein sequence ID" value="EGK71878.1"/>
    <property type="molecule type" value="Genomic_DNA"/>
</dbReference>
<comment type="similarity">
    <text evidence="1 7">Belongs to the cytochrome P450 family.</text>
</comment>
<dbReference type="GO" id="GO:0016705">
    <property type="term" value="F:oxidoreductase activity, acting on paired donors, with incorporation or reduction of molecular oxygen"/>
    <property type="evidence" value="ECO:0007669"/>
    <property type="project" value="InterPro"/>
</dbReference>
<dbReference type="RefSeq" id="WP_008060652.1">
    <property type="nucleotide sequence ID" value="NZ_AFHG01000044.1"/>
</dbReference>
<gene>
    <name evidence="8" type="ORF">METUNv1_01655</name>
</gene>
<dbReference type="PANTHER" id="PTHR46696:SF1">
    <property type="entry name" value="CYTOCHROME P450 YJIB-RELATED"/>
    <property type="match status" value="1"/>
</dbReference>
<keyword evidence="2 7" id="KW-0349">Heme</keyword>
<dbReference type="InterPro" id="IPR002397">
    <property type="entry name" value="Cyt_P450_B"/>
</dbReference>
<dbReference type="PANTHER" id="PTHR46696">
    <property type="entry name" value="P450, PUTATIVE (EUROFUNG)-RELATED"/>
    <property type="match status" value="1"/>
</dbReference>
<evidence type="ECO:0000256" key="7">
    <source>
        <dbReference type="RuleBase" id="RU000461"/>
    </source>
</evidence>
<dbReference type="InterPro" id="IPR001128">
    <property type="entry name" value="Cyt_P450"/>
</dbReference>
<dbReference type="GO" id="GO:0004497">
    <property type="term" value="F:monooxygenase activity"/>
    <property type="evidence" value="ECO:0007669"/>
    <property type="project" value="UniProtKB-KW"/>
</dbReference>
<keyword evidence="6 7" id="KW-0503">Monooxygenase</keyword>
<reference evidence="8 9" key="1">
    <citation type="journal article" date="2011" name="J. Bacteriol.">
        <title>Genome sequence of Methyloversatilis universalis FAM5T, a methylotrophic representative of the order Rhodocyclales.</title>
        <authorList>
            <person name="Kittichotirat W."/>
            <person name="Good N.M."/>
            <person name="Hall R."/>
            <person name="Bringel F."/>
            <person name="Lajus A."/>
            <person name="Medigue C."/>
            <person name="Smalley N.E."/>
            <person name="Beck D."/>
            <person name="Bumgarner R."/>
            <person name="Vuilleumier S."/>
            <person name="Kalyuzhnaya M.G."/>
        </authorList>
    </citation>
    <scope>NUCLEOTIDE SEQUENCE [LARGE SCALE GENOMIC DNA]</scope>
    <source>
        <strain evidence="9">ATCC BAA-1314 / JCM 13912 / FAM5</strain>
    </source>
</reference>
<keyword evidence="5 7" id="KW-0408">Iron</keyword>
<evidence type="ECO:0000256" key="1">
    <source>
        <dbReference type="ARBA" id="ARBA00010617"/>
    </source>
</evidence>
<dbReference type="CDD" id="cd20625">
    <property type="entry name" value="CYP164-like"/>
    <property type="match status" value="1"/>
</dbReference>
<evidence type="ECO:0000256" key="2">
    <source>
        <dbReference type="ARBA" id="ARBA00022617"/>
    </source>
</evidence>
<dbReference type="OrthoDB" id="4168525at2"/>
<proteinExistence type="inferred from homology"/>
<dbReference type="PROSITE" id="PS00086">
    <property type="entry name" value="CYTOCHROME_P450"/>
    <property type="match status" value="1"/>
</dbReference>
<organism evidence="8 9">
    <name type="scientific">Methyloversatilis universalis (strain ATCC BAA-1314 / DSM 25237 / JCM 13912 / CCUG 52030 / FAM5)</name>
    <dbReference type="NCBI Taxonomy" id="1000565"/>
    <lineage>
        <taxon>Bacteria</taxon>
        <taxon>Pseudomonadati</taxon>
        <taxon>Pseudomonadota</taxon>
        <taxon>Betaproteobacteria</taxon>
        <taxon>Nitrosomonadales</taxon>
        <taxon>Sterolibacteriaceae</taxon>
        <taxon>Methyloversatilis</taxon>
    </lineage>
</organism>
<dbReference type="eggNOG" id="COG2124">
    <property type="taxonomic scope" value="Bacteria"/>
</dbReference>
<dbReference type="FunFam" id="1.10.630.10:FF:000018">
    <property type="entry name" value="Cytochrome P450 monooxygenase"/>
    <property type="match status" value="1"/>
</dbReference>
<evidence type="ECO:0000256" key="3">
    <source>
        <dbReference type="ARBA" id="ARBA00022723"/>
    </source>
</evidence>
<protein>
    <submittedName>
        <fullName evidence="8">Cytochrome P450</fullName>
    </submittedName>
</protein>
<dbReference type="PRINTS" id="PR00359">
    <property type="entry name" value="BP450"/>
</dbReference>
<comment type="caution">
    <text evidence="8">The sequence shown here is derived from an EMBL/GenBank/DDBJ whole genome shotgun (WGS) entry which is preliminary data.</text>
</comment>
<keyword evidence="9" id="KW-1185">Reference proteome</keyword>
<accession>F5RC15</accession>
<keyword evidence="3 7" id="KW-0479">Metal-binding</keyword>
<dbReference type="GO" id="GO:0005506">
    <property type="term" value="F:iron ion binding"/>
    <property type="evidence" value="ECO:0007669"/>
    <property type="project" value="InterPro"/>
</dbReference>
<dbReference type="Proteomes" id="UP000005019">
    <property type="component" value="Unassembled WGS sequence"/>
</dbReference>
<evidence type="ECO:0000256" key="4">
    <source>
        <dbReference type="ARBA" id="ARBA00023002"/>
    </source>
</evidence>
<evidence type="ECO:0000256" key="6">
    <source>
        <dbReference type="ARBA" id="ARBA00023033"/>
    </source>
</evidence>
<dbReference type="InterPro" id="IPR036396">
    <property type="entry name" value="Cyt_P450_sf"/>
</dbReference>
<evidence type="ECO:0000256" key="5">
    <source>
        <dbReference type="ARBA" id="ARBA00023004"/>
    </source>
</evidence>
<dbReference type="Gene3D" id="1.10.630.10">
    <property type="entry name" value="Cytochrome P450"/>
    <property type="match status" value="1"/>
</dbReference>
<dbReference type="SUPFAM" id="SSF48264">
    <property type="entry name" value="Cytochrome P450"/>
    <property type="match status" value="1"/>
</dbReference>
<dbReference type="Pfam" id="PF00067">
    <property type="entry name" value="p450"/>
    <property type="match status" value="1"/>
</dbReference>
<keyword evidence="4 7" id="KW-0560">Oxidoreductase</keyword>
<sequence>MFDQQFIADPYPTYRMLRASGRAHWVGDFLGGAWLLPHHADIGPVLRDARLSAQRSHCYSALLPEAERPAFDEFNRLFGMWLLFQDAPAHTLLRKLMNKGFAPQVIEAWRGAVTRTAHGLLDRLPGDGPVDYIGCFAHPFPALVICELMGVDAADQDTFIEWSDHIARFFGNPASSIEVAHRGRDSLIAMTRYFERVVDQRRREPGEDLISLLIRIEEDEEALTAEEVASQCAMLMFGGHETTRNLLGNGMLALLRHPAQMQALQDDPALIPNAVREMLRYDSPVQYLVRLATEDFEYAGATIRRGQMVVPIIASGNRDEARYPDADRFDIRREDTTHFAFGHGAHVCIGTRLALLEAEIAFTVLLARCPHITAPTDHPEWLPNFGFRGMRALPLHMSAQPVAA</sequence>
<name>F5RC15_METUF</name>
<dbReference type="AlphaFoldDB" id="F5RC15"/>